<keyword evidence="3 8" id="KW-0819">tRNA processing</keyword>
<dbReference type="NCBIfam" id="TIGR03723">
    <property type="entry name" value="T6A_TsaD_YgjD"/>
    <property type="match status" value="1"/>
</dbReference>
<evidence type="ECO:0000256" key="7">
    <source>
        <dbReference type="ARBA" id="ARBA00048117"/>
    </source>
</evidence>
<evidence type="ECO:0000313" key="11">
    <source>
        <dbReference type="Proteomes" id="UP000490535"/>
    </source>
</evidence>
<dbReference type="PROSITE" id="PS01016">
    <property type="entry name" value="GLYCOPROTEASE"/>
    <property type="match status" value="1"/>
</dbReference>
<comment type="caution">
    <text evidence="8">Lacks conserved residue(s) required for the propagation of feature annotation.</text>
</comment>
<dbReference type="InterPro" id="IPR017860">
    <property type="entry name" value="Peptidase_M22_CS"/>
</dbReference>
<keyword evidence="1 8" id="KW-0963">Cytoplasm</keyword>
<keyword evidence="4 8" id="KW-0479">Metal-binding</keyword>
<dbReference type="Gene3D" id="3.30.420.40">
    <property type="match status" value="2"/>
</dbReference>
<feature type="binding site" evidence="8">
    <location>
        <position position="111"/>
    </location>
    <ligand>
        <name>Fe cation</name>
        <dbReference type="ChEBI" id="CHEBI:24875"/>
    </ligand>
</feature>
<dbReference type="InterPro" id="IPR022450">
    <property type="entry name" value="TsaD"/>
</dbReference>
<keyword evidence="6 8" id="KW-0012">Acyltransferase</keyword>
<feature type="binding site" evidence="8">
    <location>
        <position position="167"/>
    </location>
    <ligand>
        <name>substrate</name>
    </ligand>
</feature>
<dbReference type="FunFam" id="3.30.420.40:FF:000040">
    <property type="entry name" value="tRNA N6-adenosine threonylcarbamoyltransferase"/>
    <property type="match status" value="1"/>
</dbReference>
<dbReference type="GO" id="GO:0002949">
    <property type="term" value="P:tRNA threonylcarbamoyladenosine modification"/>
    <property type="evidence" value="ECO:0007669"/>
    <property type="project" value="UniProtKB-UniRule"/>
</dbReference>
<evidence type="ECO:0000259" key="9">
    <source>
        <dbReference type="Pfam" id="PF00814"/>
    </source>
</evidence>
<comment type="catalytic activity">
    <reaction evidence="7 8">
        <text>L-threonylcarbamoyladenylate + adenosine(37) in tRNA = N(6)-L-threonylcarbamoyladenosine(37) in tRNA + AMP + H(+)</text>
        <dbReference type="Rhea" id="RHEA:37059"/>
        <dbReference type="Rhea" id="RHEA-COMP:10162"/>
        <dbReference type="Rhea" id="RHEA-COMP:10163"/>
        <dbReference type="ChEBI" id="CHEBI:15378"/>
        <dbReference type="ChEBI" id="CHEBI:73682"/>
        <dbReference type="ChEBI" id="CHEBI:74411"/>
        <dbReference type="ChEBI" id="CHEBI:74418"/>
        <dbReference type="ChEBI" id="CHEBI:456215"/>
        <dbReference type="EC" id="2.3.1.234"/>
    </reaction>
</comment>
<comment type="subcellular location">
    <subcellularLocation>
        <location evidence="8">Cytoplasm</location>
    </subcellularLocation>
</comment>
<evidence type="ECO:0000256" key="8">
    <source>
        <dbReference type="HAMAP-Rule" id="MF_01445"/>
    </source>
</evidence>
<comment type="function">
    <text evidence="8">Required for the formation of a threonylcarbamoyl group on adenosine at position 37 (t(6)A37) in tRNAs that read codons beginning with adenine. Is involved in the transfer of the threonylcarbamoyl moiety of threonylcarbamoyl-AMP (TC-AMP) to the N6 group of A37, together with TsaE and TsaB. TsaD likely plays a direct catalytic role in this reaction.</text>
</comment>
<protein>
    <recommendedName>
        <fullName evidence="8">tRNA N6-adenosine threonylcarbamoyltransferase</fullName>
        <ecNumber evidence="8">2.3.1.234</ecNumber>
    </recommendedName>
    <alternativeName>
        <fullName evidence="8">N6-L-threonylcarbamoyladenine synthase</fullName>
        <shortName evidence="8">t(6)A synthase</shortName>
    </alternativeName>
    <alternativeName>
        <fullName evidence="8">t(6)A37 threonylcarbamoyladenosine biosynthesis protein TsaD</fullName>
    </alternativeName>
    <alternativeName>
        <fullName evidence="8">tRNA threonylcarbamoyladenosine biosynthesis protein TsaD</fullName>
    </alternativeName>
</protein>
<dbReference type="InterPro" id="IPR017861">
    <property type="entry name" value="KAE1/TsaD"/>
</dbReference>
<dbReference type="GO" id="GO:0005737">
    <property type="term" value="C:cytoplasm"/>
    <property type="evidence" value="ECO:0007669"/>
    <property type="project" value="UniProtKB-SubCell"/>
</dbReference>
<feature type="binding site" evidence="8">
    <location>
        <position position="180"/>
    </location>
    <ligand>
        <name>substrate</name>
    </ligand>
</feature>
<dbReference type="CDD" id="cd24133">
    <property type="entry name" value="ASKHA_NBD_TsaD_bac"/>
    <property type="match status" value="1"/>
</dbReference>
<sequence length="342" mass="37011">MIVLGLETSCDETGLALYDSEVGLRGQVLYSQIKLHAEYGGVVPELASRDHVRKLIPLINQLLEQSYVRKSEIDAVAYTRGPGLMGALMTGALFGRTLAFALNKPAIGVHHMEGHMLAPLLSENPPKFPFVALLVSGGHTQLMAAHGIGQYEILGESIDDAAGEAFDKVAKMLKLPYPGGPNISKLAEQGNKEAFEFPRPMLHQGLDFSFSGLKTAVSVQLKKLETQNINSENRDADIAASFQEALVDTLVKKSVKALKQTGLKSLVIAGGVSANQRLRERLEADLAKIRATVYYAEPALCTDNGAMIAFAGYQRLKAGQHDGLSVTTTPRWPMTELTQPTQ</sequence>
<evidence type="ECO:0000313" key="10">
    <source>
        <dbReference type="EMBL" id="KAF1013089.1"/>
    </source>
</evidence>
<dbReference type="SUPFAM" id="SSF53067">
    <property type="entry name" value="Actin-like ATPase domain"/>
    <property type="match status" value="2"/>
</dbReference>
<evidence type="ECO:0000256" key="6">
    <source>
        <dbReference type="ARBA" id="ARBA00023315"/>
    </source>
</evidence>
<proteinExistence type="inferred from homology"/>
<dbReference type="GO" id="GO:0061711">
    <property type="term" value="F:tRNA N(6)-L-threonylcarbamoyladenine synthase activity"/>
    <property type="evidence" value="ECO:0007669"/>
    <property type="project" value="UniProtKB-EC"/>
</dbReference>
<reference evidence="11" key="1">
    <citation type="journal article" date="2020" name="MBio">
        <title>Horizontal gene transfer to a defensive symbiont with a reduced genome amongst a multipartite beetle microbiome.</title>
        <authorList>
            <person name="Waterworth S.C."/>
            <person name="Florez L.V."/>
            <person name="Rees E.R."/>
            <person name="Hertweck C."/>
            <person name="Kaltenpoth M."/>
            <person name="Kwan J.C."/>
        </authorList>
    </citation>
    <scope>NUCLEOTIDE SEQUENCE [LARGE SCALE GENOMIC DNA]</scope>
</reference>
<feature type="binding site" evidence="8">
    <location>
        <position position="275"/>
    </location>
    <ligand>
        <name>substrate</name>
    </ligand>
</feature>
<dbReference type="PANTHER" id="PTHR11735:SF6">
    <property type="entry name" value="TRNA N6-ADENOSINE THREONYLCARBAMOYLTRANSFERASE, MITOCHONDRIAL"/>
    <property type="match status" value="1"/>
</dbReference>
<gene>
    <name evidence="8 10" type="primary">tsaD</name>
    <name evidence="10" type="ORF">GAK29_04764</name>
</gene>
<feature type="binding site" evidence="8">
    <location>
        <position position="303"/>
    </location>
    <ligand>
        <name>Fe cation</name>
        <dbReference type="ChEBI" id="CHEBI:24875"/>
    </ligand>
</feature>
<feature type="binding site" evidence="8">
    <location>
        <position position="115"/>
    </location>
    <ligand>
        <name>Fe cation</name>
        <dbReference type="ChEBI" id="CHEBI:24875"/>
    </ligand>
</feature>
<accession>A0A833UMH3</accession>
<dbReference type="EC" id="2.3.1.234" evidence="8"/>
<dbReference type="EMBL" id="WNDP01000247">
    <property type="protein sequence ID" value="KAF1013089.1"/>
    <property type="molecule type" value="Genomic_DNA"/>
</dbReference>
<dbReference type="AlphaFoldDB" id="A0A833UMH3"/>
<comment type="cofactor">
    <cofactor evidence="8">
        <name>Fe(2+)</name>
        <dbReference type="ChEBI" id="CHEBI:29033"/>
    </cofactor>
    <text evidence="8">Binds 1 Fe(2+) ion per subunit.</text>
</comment>
<feature type="domain" description="Gcp-like" evidence="9">
    <location>
        <begin position="25"/>
        <end position="310"/>
    </location>
</feature>
<dbReference type="PANTHER" id="PTHR11735">
    <property type="entry name" value="TRNA N6-ADENOSINE THREONYLCARBAMOYLTRANSFERASE"/>
    <property type="match status" value="1"/>
</dbReference>
<keyword evidence="5 8" id="KW-0408">Iron</keyword>
<evidence type="ECO:0000256" key="3">
    <source>
        <dbReference type="ARBA" id="ARBA00022694"/>
    </source>
</evidence>
<dbReference type="InterPro" id="IPR043129">
    <property type="entry name" value="ATPase_NBD"/>
</dbReference>
<dbReference type="HAMAP" id="MF_01445">
    <property type="entry name" value="TsaD"/>
    <property type="match status" value="1"/>
</dbReference>
<name>A0A833UMH3_ACIBZ</name>
<keyword evidence="2 8" id="KW-0808">Transferase</keyword>
<dbReference type="Proteomes" id="UP000490535">
    <property type="component" value="Unassembled WGS sequence"/>
</dbReference>
<dbReference type="InterPro" id="IPR000905">
    <property type="entry name" value="Gcp-like_dom"/>
</dbReference>
<dbReference type="Pfam" id="PF00814">
    <property type="entry name" value="TsaD"/>
    <property type="match status" value="1"/>
</dbReference>
<evidence type="ECO:0000256" key="4">
    <source>
        <dbReference type="ARBA" id="ARBA00022723"/>
    </source>
</evidence>
<organism evidence="10 11">
    <name type="scientific">Acinetobacter bereziniae</name>
    <name type="common">Acinetobacter genomosp. 10</name>
    <dbReference type="NCBI Taxonomy" id="106648"/>
    <lineage>
        <taxon>Bacteria</taxon>
        <taxon>Pseudomonadati</taxon>
        <taxon>Pseudomonadota</taxon>
        <taxon>Gammaproteobacteria</taxon>
        <taxon>Moraxellales</taxon>
        <taxon>Moraxellaceae</taxon>
        <taxon>Acinetobacter</taxon>
    </lineage>
</organism>
<dbReference type="NCBIfam" id="TIGR00329">
    <property type="entry name" value="gcp_kae1"/>
    <property type="match status" value="1"/>
</dbReference>
<comment type="caution">
    <text evidence="10">The sequence shown here is derived from an EMBL/GenBank/DDBJ whole genome shotgun (WGS) entry which is preliminary data.</text>
</comment>
<dbReference type="PRINTS" id="PR00789">
    <property type="entry name" value="OSIALOPTASE"/>
</dbReference>
<feature type="binding site" evidence="8">
    <location>
        <begin position="134"/>
        <end position="138"/>
    </location>
    <ligand>
        <name>substrate</name>
    </ligand>
</feature>
<evidence type="ECO:0000256" key="1">
    <source>
        <dbReference type="ARBA" id="ARBA00022490"/>
    </source>
</evidence>
<evidence type="ECO:0000256" key="5">
    <source>
        <dbReference type="ARBA" id="ARBA00023004"/>
    </source>
</evidence>
<evidence type="ECO:0000256" key="2">
    <source>
        <dbReference type="ARBA" id="ARBA00022679"/>
    </source>
</evidence>
<dbReference type="GO" id="GO:0005506">
    <property type="term" value="F:iron ion binding"/>
    <property type="evidence" value="ECO:0007669"/>
    <property type="project" value="UniProtKB-UniRule"/>
</dbReference>
<comment type="similarity">
    <text evidence="8">Belongs to the KAE1 / TsaD family.</text>
</comment>